<comment type="caution">
    <text evidence="2">The sequence shown here is derived from an EMBL/GenBank/DDBJ whole genome shotgun (WGS) entry which is preliminary data.</text>
</comment>
<feature type="transmembrane region" description="Helical" evidence="1">
    <location>
        <begin position="74"/>
        <end position="94"/>
    </location>
</feature>
<dbReference type="EMBL" id="VFOK01000001">
    <property type="protein sequence ID" value="TQL32644.1"/>
    <property type="molecule type" value="Genomic_DNA"/>
</dbReference>
<feature type="transmembrane region" description="Helical" evidence="1">
    <location>
        <begin position="134"/>
        <end position="154"/>
    </location>
</feature>
<name>A0A542XA25_9MICO</name>
<keyword evidence="1" id="KW-0812">Transmembrane</keyword>
<dbReference type="AlphaFoldDB" id="A0A542XA25"/>
<keyword evidence="1" id="KW-0472">Membrane</keyword>
<organism evidence="2 3">
    <name type="scientific">Barrientosiimonas humi</name>
    <dbReference type="NCBI Taxonomy" id="999931"/>
    <lineage>
        <taxon>Bacteria</taxon>
        <taxon>Bacillati</taxon>
        <taxon>Actinomycetota</taxon>
        <taxon>Actinomycetes</taxon>
        <taxon>Micrococcales</taxon>
        <taxon>Dermacoccaceae</taxon>
        <taxon>Barrientosiimonas</taxon>
    </lineage>
</organism>
<evidence type="ECO:0000256" key="1">
    <source>
        <dbReference type="SAM" id="Phobius"/>
    </source>
</evidence>
<dbReference type="Proteomes" id="UP000318336">
    <property type="component" value="Unassembled WGS sequence"/>
</dbReference>
<dbReference type="RefSeq" id="WP_142004709.1">
    <property type="nucleotide sequence ID" value="NZ_CAJTBP010000001.1"/>
</dbReference>
<evidence type="ECO:0000313" key="3">
    <source>
        <dbReference type="Proteomes" id="UP000318336"/>
    </source>
</evidence>
<evidence type="ECO:0000313" key="2">
    <source>
        <dbReference type="EMBL" id="TQL32644.1"/>
    </source>
</evidence>
<proteinExistence type="predicted"/>
<protein>
    <submittedName>
        <fullName evidence="2">Rod shape-determining protein MreD</fullName>
    </submittedName>
</protein>
<reference evidence="2 3" key="1">
    <citation type="submission" date="2019-06" db="EMBL/GenBank/DDBJ databases">
        <title>Sequencing the genomes of 1000 actinobacteria strains.</title>
        <authorList>
            <person name="Klenk H.-P."/>
        </authorList>
    </citation>
    <scope>NUCLEOTIDE SEQUENCE [LARGE SCALE GENOMIC DNA]</scope>
    <source>
        <strain evidence="2 3">DSM 24617</strain>
    </source>
</reference>
<dbReference type="OrthoDB" id="9947740at2"/>
<gene>
    <name evidence="2" type="ORF">FB554_0776</name>
</gene>
<feature type="transmembrane region" description="Helical" evidence="1">
    <location>
        <begin position="101"/>
        <end position="122"/>
    </location>
</feature>
<sequence length="166" mass="16631">MTLRLPSRLATVQALLLVLAALLAAVVLPRLGPVQPDLLVPFVVAGGLRGGRTTGLLLGLAAGWLVDLVPPGTGALGLSPLTYAGAGLVAGAAHRSSRHSAALPAATVLAAAAVVLGVRLVVTLLDGRPLDLVGAGLSLLATTVIGAALVPPLVHHQRRLVHRGRA</sequence>
<accession>A0A542XA25</accession>
<keyword evidence="1" id="KW-1133">Transmembrane helix</keyword>
<keyword evidence="3" id="KW-1185">Reference proteome</keyword>